<evidence type="ECO:0000313" key="3">
    <source>
        <dbReference type="Proteomes" id="UP000694569"/>
    </source>
</evidence>
<reference evidence="2" key="1">
    <citation type="submission" date="2025-08" db="UniProtKB">
        <authorList>
            <consortium name="Ensembl"/>
        </authorList>
    </citation>
    <scope>IDENTIFICATION</scope>
</reference>
<keyword evidence="1" id="KW-1133">Transmembrane helix</keyword>
<dbReference type="AlphaFoldDB" id="A0A8C5M322"/>
<name>A0A8C5M322_9ANUR</name>
<accession>A0A8C5M322</accession>
<evidence type="ECO:0000313" key="2">
    <source>
        <dbReference type="Ensembl" id="ENSLLEP00000008060.1"/>
    </source>
</evidence>
<keyword evidence="1" id="KW-0812">Transmembrane</keyword>
<evidence type="ECO:0000256" key="1">
    <source>
        <dbReference type="SAM" id="Phobius"/>
    </source>
</evidence>
<keyword evidence="1" id="KW-0472">Membrane</keyword>
<keyword evidence="3" id="KW-1185">Reference proteome</keyword>
<organism evidence="2 3">
    <name type="scientific">Leptobrachium leishanense</name>
    <name type="common">Leishan spiny toad</name>
    <dbReference type="NCBI Taxonomy" id="445787"/>
    <lineage>
        <taxon>Eukaryota</taxon>
        <taxon>Metazoa</taxon>
        <taxon>Chordata</taxon>
        <taxon>Craniata</taxon>
        <taxon>Vertebrata</taxon>
        <taxon>Euteleostomi</taxon>
        <taxon>Amphibia</taxon>
        <taxon>Batrachia</taxon>
        <taxon>Anura</taxon>
        <taxon>Pelobatoidea</taxon>
        <taxon>Megophryidae</taxon>
        <taxon>Leptobrachium</taxon>
    </lineage>
</organism>
<dbReference type="Ensembl" id="ENSLLET00000008384.1">
    <property type="protein sequence ID" value="ENSLLEP00000008060.1"/>
    <property type="gene ID" value="ENSLLEG00000005108.1"/>
</dbReference>
<proteinExistence type="predicted"/>
<dbReference type="Proteomes" id="UP000694569">
    <property type="component" value="Unplaced"/>
</dbReference>
<feature type="transmembrane region" description="Helical" evidence="1">
    <location>
        <begin position="38"/>
        <end position="56"/>
    </location>
</feature>
<reference evidence="2" key="2">
    <citation type="submission" date="2025-09" db="UniProtKB">
        <authorList>
            <consortium name="Ensembl"/>
        </authorList>
    </citation>
    <scope>IDENTIFICATION</scope>
</reference>
<protein>
    <submittedName>
        <fullName evidence="2">Uncharacterized protein</fullName>
    </submittedName>
</protein>
<sequence>MLSVEAHQACAWRCCSGYAPRFSITPPTLINRLLLVDWGGGTLCHMAFMCRLFLFLSKC</sequence>